<feature type="region of interest" description="Disordered" evidence="9">
    <location>
        <begin position="207"/>
        <end position="231"/>
    </location>
</feature>
<evidence type="ECO:0000313" key="11">
    <source>
        <dbReference type="Proteomes" id="UP001056681"/>
    </source>
</evidence>
<evidence type="ECO:0000256" key="3">
    <source>
        <dbReference type="ARBA" id="ARBA00012925"/>
    </source>
</evidence>
<accession>A0ABY4T751</accession>
<evidence type="ECO:0000256" key="2">
    <source>
        <dbReference type="ARBA" id="ARBA00006217"/>
    </source>
</evidence>
<name>A0ABY4T751_9GAMM</name>
<dbReference type="PANTHER" id="PTHR11002">
    <property type="entry name" value="CARBONIC ANHYDRASE"/>
    <property type="match status" value="1"/>
</dbReference>
<dbReference type="PROSITE" id="PS00705">
    <property type="entry name" value="PROK_CO2_ANHYDRASE_2"/>
    <property type="match status" value="1"/>
</dbReference>
<comment type="similarity">
    <text evidence="2 8">Belongs to the beta-class carbonic anhydrase family.</text>
</comment>
<evidence type="ECO:0000256" key="1">
    <source>
        <dbReference type="ARBA" id="ARBA00001947"/>
    </source>
</evidence>
<evidence type="ECO:0000256" key="9">
    <source>
        <dbReference type="SAM" id="MobiDB-lite"/>
    </source>
</evidence>
<proteinExistence type="inferred from homology"/>
<evidence type="ECO:0000256" key="7">
    <source>
        <dbReference type="ARBA" id="ARBA00048348"/>
    </source>
</evidence>
<evidence type="ECO:0000256" key="8">
    <source>
        <dbReference type="RuleBase" id="RU003956"/>
    </source>
</evidence>
<dbReference type="CDD" id="cd00884">
    <property type="entry name" value="beta_CA_cladeB"/>
    <property type="match status" value="1"/>
</dbReference>
<dbReference type="InterPro" id="IPR045066">
    <property type="entry name" value="Beta_CA_cladeB"/>
</dbReference>
<keyword evidence="11" id="KW-1185">Reference proteome</keyword>
<dbReference type="PANTHER" id="PTHR11002:SF76">
    <property type="entry name" value="CARBONIC ANHYDRASE"/>
    <property type="match status" value="1"/>
</dbReference>
<protein>
    <recommendedName>
        <fullName evidence="3 8">Carbonic anhydrase</fullName>
        <ecNumber evidence="3 8">4.2.1.1</ecNumber>
    </recommendedName>
    <alternativeName>
        <fullName evidence="8">Carbonate dehydratase</fullName>
    </alternativeName>
</protein>
<dbReference type="PROSITE" id="PS00704">
    <property type="entry name" value="PROK_CO2_ANHYDRASE_1"/>
    <property type="match status" value="1"/>
</dbReference>
<dbReference type="Pfam" id="PF00484">
    <property type="entry name" value="Pro_CA"/>
    <property type="match status" value="1"/>
</dbReference>
<comment type="function">
    <text evidence="8">Reversible hydration of carbon dioxide.</text>
</comment>
<evidence type="ECO:0000256" key="4">
    <source>
        <dbReference type="ARBA" id="ARBA00022723"/>
    </source>
</evidence>
<comment type="catalytic activity">
    <reaction evidence="7 8">
        <text>hydrogencarbonate + H(+) = CO2 + H2O</text>
        <dbReference type="Rhea" id="RHEA:10748"/>
        <dbReference type="ChEBI" id="CHEBI:15377"/>
        <dbReference type="ChEBI" id="CHEBI:15378"/>
        <dbReference type="ChEBI" id="CHEBI:16526"/>
        <dbReference type="ChEBI" id="CHEBI:17544"/>
        <dbReference type="EC" id="4.2.1.1"/>
    </reaction>
</comment>
<keyword evidence="6 8" id="KW-0456">Lyase</keyword>
<comment type="cofactor">
    <cofactor evidence="1">
        <name>Zn(2+)</name>
        <dbReference type="ChEBI" id="CHEBI:29105"/>
    </cofactor>
</comment>
<reference evidence="10" key="1">
    <citation type="submission" date="2020-10" db="EMBL/GenBank/DDBJ databases">
        <title>Whole-genome sequence of Luteibacter sp. EIF3.</title>
        <authorList>
            <person name="Friedrich I."/>
            <person name="Hertel R."/>
            <person name="Daniel R."/>
        </authorList>
    </citation>
    <scope>NUCLEOTIDE SEQUENCE</scope>
    <source>
        <strain evidence="10">EIF3</strain>
    </source>
</reference>
<evidence type="ECO:0000256" key="5">
    <source>
        <dbReference type="ARBA" id="ARBA00022833"/>
    </source>
</evidence>
<keyword evidence="4" id="KW-0479">Metal-binding</keyword>
<dbReference type="InterPro" id="IPR036874">
    <property type="entry name" value="Carbonic_anhydrase_sf"/>
</dbReference>
<dbReference type="EC" id="4.2.1.1" evidence="3 8"/>
<dbReference type="Proteomes" id="UP001056681">
    <property type="component" value="Chromosome"/>
</dbReference>
<dbReference type="InterPro" id="IPR015892">
    <property type="entry name" value="Carbonic_anhydrase_CS"/>
</dbReference>
<dbReference type="RefSeq" id="WP_250340253.1">
    <property type="nucleotide sequence ID" value="NZ_CP063231.1"/>
</dbReference>
<gene>
    <name evidence="10" type="ORF">IM816_06535</name>
</gene>
<dbReference type="EMBL" id="CP063231">
    <property type="protein sequence ID" value="URL59743.1"/>
    <property type="molecule type" value="Genomic_DNA"/>
</dbReference>
<evidence type="ECO:0000313" key="10">
    <source>
        <dbReference type="EMBL" id="URL59743.1"/>
    </source>
</evidence>
<dbReference type="SMART" id="SM00947">
    <property type="entry name" value="Pro_CA"/>
    <property type="match status" value="1"/>
</dbReference>
<dbReference type="SUPFAM" id="SSF53056">
    <property type="entry name" value="beta-carbonic anhydrase, cab"/>
    <property type="match status" value="1"/>
</dbReference>
<keyword evidence="5 8" id="KW-0862">Zinc</keyword>
<dbReference type="Gene3D" id="3.40.1050.10">
    <property type="entry name" value="Carbonic anhydrase"/>
    <property type="match status" value="1"/>
</dbReference>
<organism evidence="10 11">
    <name type="scientific">Luteibacter flocculans</name>
    <dbReference type="NCBI Taxonomy" id="2780091"/>
    <lineage>
        <taxon>Bacteria</taxon>
        <taxon>Pseudomonadati</taxon>
        <taxon>Pseudomonadota</taxon>
        <taxon>Gammaproteobacteria</taxon>
        <taxon>Lysobacterales</taxon>
        <taxon>Rhodanobacteraceae</taxon>
        <taxon>Luteibacter</taxon>
    </lineage>
</organism>
<dbReference type="InterPro" id="IPR001765">
    <property type="entry name" value="Carbonic_anhydrase"/>
</dbReference>
<evidence type="ECO:0000256" key="6">
    <source>
        <dbReference type="ARBA" id="ARBA00023239"/>
    </source>
</evidence>
<sequence>MERLIQGFDRFRRHMTNEQRDLFARLASGQTPHTMFITCADSRVMPEMIFEAQPGDLFVYRNVGNIVPPYAQHVSGVVAAIEYAVTALKVQHIVICGHSDCGAMKALQNPAALKGKPSVEQWLKHADVARYVVAENRPTIHGEEGLRYLTEENVVGQLEHMRTLPAVAAAMANGSLRIHGWIYDIAKTEITAFDPNEGRFRPLLAGDTNLPDATPHARFSTPTPTPVASAA</sequence>